<dbReference type="Pfam" id="PF00078">
    <property type="entry name" value="RVT_1"/>
    <property type="match status" value="1"/>
</dbReference>
<dbReference type="PANTHER" id="PTHR31635:SF196">
    <property type="entry name" value="REVERSE TRANSCRIPTASE DOMAIN-CONTAINING PROTEIN-RELATED"/>
    <property type="match status" value="1"/>
</dbReference>
<comment type="caution">
    <text evidence="2">The sequence shown here is derived from an EMBL/GenBank/DDBJ whole genome shotgun (WGS) entry which is preliminary data.</text>
</comment>
<feature type="domain" description="Reverse transcriptase" evidence="1">
    <location>
        <begin position="27"/>
        <end position="133"/>
    </location>
</feature>
<reference evidence="2 3" key="1">
    <citation type="journal article" date="2020" name="Nature">
        <title>Six reference-quality genomes reveal evolution of bat adaptations.</title>
        <authorList>
            <person name="Jebb D."/>
            <person name="Huang Z."/>
            <person name="Pippel M."/>
            <person name="Hughes G.M."/>
            <person name="Lavrichenko K."/>
            <person name="Devanna P."/>
            <person name="Winkler S."/>
            <person name="Jermiin L.S."/>
            <person name="Skirmuntt E.C."/>
            <person name="Katzourakis A."/>
            <person name="Burkitt-Gray L."/>
            <person name="Ray D.A."/>
            <person name="Sullivan K.A.M."/>
            <person name="Roscito J.G."/>
            <person name="Kirilenko B.M."/>
            <person name="Davalos L.M."/>
            <person name="Corthals A.P."/>
            <person name="Power M.L."/>
            <person name="Jones G."/>
            <person name="Ransome R.D."/>
            <person name="Dechmann D.K.N."/>
            <person name="Locatelli A.G."/>
            <person name="Puechmaille S.J."/>
            <person name="Fedrigo O."/>
            <person name="Jarvis E.D."/>
            <person name="Hiller M."/>
            <person name="Vernes S.C."/>
            <person name="Myers E.W."/>
            <person name="Teeling E.C."/>
        </authorList>
    </citation>
    <scope>NUCLEOTIDE SEQUENCE [LARGE SCALE GENOMIC DNA]</scope>
    <source>
        <strain evidence="2">MRouAeg1</strain>
        <tissue evidence="2">Muscle</tissue>
    </source>
</reference>
<dbReference type="AlphaFoldDB" id="A0A7J8H1X8"/>
<evidence type="ECO:0000313" key="2">
    <source>
        <dbReference type="EMBL" id="KAF6465955.1"/>
    </source>
</evidence>
<organism evidence="2 3">
    <name type="scientific">Rousettus aegyptiacus</name>
    <name type="common">Egyptian fruit bat</name>
    <name type="synonym">Pteropus aegyptiacus</name>
    <dbReference type="NCBI Taxonomy" id="9407"/>
    <lineage>
        <taxon>Eukaryota</taxon>
        <taxon>Metazoa</taxon>
        <taxon>Chordata</taxon>
        <taxon>Craniata</taxon>
        <taxon>Vertebrata</taxon>
        <taxon>Euteleostomi</taxon>
        <taxon>Mammalia</taxon>
        <taxon>Eutheria</taxon>
        <taxon>Laurasiatheria</taxon>
        <taxon>Chiroptera</taxon>
        <taxon>Yinpterochiroptera</taxon>
        <taxon>Pteropodoidea</taxon>
        <taxon>Pteropodidae</taxon>
        <taxon>Rousettinae</taxon>
        <taxon>Rousettus</taxon>
    </lineage>
</organism>
<gene>
    <name evidence="2" type="ORF">HJG63_011302</name>
</gene>
<name>A0A7J8H1X8_ROUAE</name>
<protein>
    <recommendedName>
        <fullName evidence="1">Reverse transcriptase domain-containing protein</fullName>
    </recommendedName>
</protein>
<proteinExistence type="predicted"/>
<evidence type="ECO:0000259" key="1">
    <source>
        <dbReference type="Pfam" id="PF00078"/>
    </source>
</evidence>
<dbReference type="EMBL" id="JACASE010000005">
    <property type="protein sequence ID" value="KAF6465955.1"/>
    <property type="molecule type" value="Genomic_DNA"/>
</dbReference>
<dbReference type="Proteomes" id="UP000593571">
    <property type="component" value="Unassembled WGS sequence"/>
</dbReference>
<sequence>MTNPQPTLYLMVKTKNLPSKIKNKARLPLSPLLFNITLEVLASTIRQKKGIKRLSNRKQRIQTLTICDDMILYIERPKDSTRTLLQTISKYSNASGYEINIAFLYSNKKSSEKEVEIIPFASATKRIKYLGTNLTKHVEDLYNENYKTLLK</sequence>
<dbReference type="PANTHER" id="PTHR31635">
    <property type="entry name" value="REVERSE TRANSCRIPTASE DOMAIN-CONTAINING PROTEIN-RELATED"/>
    <property type="match status" value="1"/>
</dbReference>
<accession>A0A7J8H1X8</accession>
<dbReference type="InterPro" id="IPR000477">
    <property type="entry name" value="RT_dom"/>
</dbReference>
<keyword evidence="3" id="KW-1185">Reference proteome</keyword>
<evidence type="ECO:0000313" key="3">
    <source>
        <dbReference type="Proteomes" id="UP000593571"/>
    </source>
</evidence>